<dbReference type="InterPro" id="IPR023352">
    <property type="entry name" value="MAPEG-like_dom_sf"/>
</dbReference>
<organism evidence="6 7">
    <name type="scientific">Pseudomonas rhodesiae</name>
    <dbReference type="NCBI Taxonomy" id="76760"/>
    <lineage>
        <taxon>Bacteria</taxon>
        <taxon>Pseudomonadati</taxon>
        <taxon>Pseudomonadota</taxon>
        <taxon>Gammaproteobacteria</taxon>
        <taxon>Pseudomonadales</taxon>
        <taxon>Pseudomonadaceae</taxon>
        <taxon>Pseudomonas</taxon>
    </lineage>
</organism>
<protein>
    <submittedName>
        <fullName evidence="6">MAPEG family protein</fullName>
    </submittedName>
</protein>
<dbReference type="SUPFAM" id="SSF161084">
    <property type="entry name" value="MAPEG domain-like"/>
    <property type="match status" value="1"/>
</dbReference>
<accession>A0A8I1JCP6</accession>
<evidence type="ECO:0000256" key="4">
    <source>
        <dbReference type="ARBA" id="ARBA00023136"/>
    </source>
</evidence>
<dbReference type="Pfam" id="PF01124">
    <property type="entry name" value="MAPEG"/>
    <property type="match status" value="1"/>
</dbReference>
<dbReference type="InterPro" id="IPR001129">
    <property type="entry name" value="Membr-assoc_MAPEG"/>
</dbReference>
<sequence>MLPITSTVAAFAAIGLIALSVPVSLRRMAVKQPLGPGDDPALLRRIRAQGNFTEYVPIVLILLALAEYRGVPQGFVFAIAGPLVIGRVAHAVGMLGGIMPLRRMGMMATFVSLLAGVAAQFV</sequence>
<evidence type="ECO:0000256" key="1">
    <source>
        <dbReference type="ARBA" id="ARBA00004370"/>
    </source>
</evidence>
<feature type="transmembrane region" description="Helical" evidence="5">
    <location>
        <begin position="74"/>
        <end position="92"/>
    </location>
</feature>
<feature type="transmembrane region" description="Helical" evidence="5">
    <location>
        <begin position="6"/>
        <end position="25"/>
    </location>
</feature>
<comment type="subcellular location">
    <subcellularLocation>
        <location evidence="1">Membrane</location>
    </subcellularLocation>
</comment>
<evidence type="ECO:0000256" key="2">
    <source>
        <dbReference type="ARBA" id="ARBA00022692"/>
    </source>
</evidence>
<dbReference type="PANTHER" id="PTHR35814">
    <property type="match status" value="1"/>
</dbReference>
<evidence type="ECO:0000256" key="3">
    <source>
        <dbReference type="ARBA" id="ARBA00022989"/>
    </source>
</evidence>
<dbReference type="AlphaFoldDB" id="A0A8I1JCP6"/>
<dbReference type="EMBL" id="JAEILH010000011">
    <property type="protein sequence ID" value="MBI6623615.1"/>
    <property type="molecule type" value="Genomic_DNA"/>
</dbReference>
<name>A0A8I1JCP6_9PSED</name>
<keyword evidence="2 5" id="KW-0812">Transmembrane</keyword>
<comment type="caution">
    <text evidence="6">The sequence shown here is derived from an EMBL/GenBank/DDBJ whole genome shotgun (WGS) entry which is preliminary data.</text>
</comment>
<dbReference type="RefSeq" id="WP_023082269.1">
    <property type="nucleotide sequence ID" value="NZ_JAEILH010000011.1"/>
</dbReference>
<keyword evidence="3 5" id="KW-1133">Transmembrane helix</keyword>
<dbReference type="PANTHER" id="PTHR35814:SF1">
    <property type="entry name" value="GLUTATHIONE S-TRANSFERASE-RELATED"/>
    <property type="match status" value="1"/>
</dbReference>
<evidence type="ECO:0000313" key="7">
    <source>
        <dbReference type="Proteomes" id="UP000645865"/>
    </source>
</evidence>
<proteinExistence type="predicted"/>
<feature type="transmembrane region" description="Helical" evidence="5">
    <location>
        <begin position="52"/>
        <end position="68"/>
    </location>
</feature>
<reference evidence="6" key="1">
    <citation type="submission" date="2020-12" db="EMBL/GenBank/DDBJ databases">
        <title>Comparative genomic insights into the epidemiology and virulence of plant pathogenic Pseudomonads from Turkey.</title>
        <authorList>
            <person name="Dillon M."/>
            <person name="Ruiz-Bedoya T."/>
            <person name="Bendalovic-Torma C."/>
            <person name="Guttman K.M."/>
            <person name="Kwak H."/>
            <person name="Middleton M.A."/>
            <person name="Wang P.W."/>
            <person name="Horuz S."/>
            <person name="Aysan Y."/>
            <person name="Guttman D.S."/>
        </authorList>
    </citation>
    <scope>NUCLEOTIDE SEQUENCE</scope>
    <source>
        <strain evidence="6">S5_IA_3a</strain>
    </source>
</reference>
<dbReference type="Proteomes" id="UP000645865">
    <property type="component" value="Unassembled WGS sequence"/>
</dbReference>
<dbReference type="Gene3D" id="1.20.120.550">
    <property type="entry name" value="Membrane associated eicosanoid/glutathione metabolism-like domain"/>
    <property type="match status" value="1"/>
</dbReference>
<gene>
    <name evidence="6" type="ORF">YA0853_08005</name>
</gene>
<keyword evidence="4 5" id="KW-0472">Membrane</keyword>
<dbReference type="GO" id="GO:0016020">
    <property type="term" value="C:membrane"/>
    <property type="evidence" value="ECO:0007669"/>
    <property type="project" value="UniProtKB-SubCell"/>
</dbReference>
<evidence type="ECO:0000313" key="6">
    <source>
        <dbReference type="EMBL" id="MBI6623615.1"/>
    </source>
</evidence>
<evidence type="ECO:0000256" key="5">
    <source>
        <dbReference type="SAM" id="Phobius"/>
    </source>
</evidence>